<name>A0A1F5SHL8_9BACT</name>
<dbReference type="PANTHER" id="PTHR34138">
    <property type="entry name" value="CELL SHAPE-DETERMINING PROTEIN MREC"/>
    <property type="match status" value="1"/>
</dbReference>
<dbReference type="InterPro" id="IPR042177">
    <property type="entry name" value="Cell/Rod_1"/>
</dbReference>
<dbReference type="InterPro" id="IPR042175">
    <property type="entry name" value="Cell/Rod_MreC_2"/>
</dbReference>
<dbReference type="EMBL" id="MFGB01000017">
    <property type="protein sequence ID" value="OGF26122.1"/>
    <property type="molecule type" value="Genomic_DNA"/>
</dbReference>
<keyword evidence="7" id="KW-0472">Membrane</keyword>
<keyword evidence="3 5" id="KW-0133">Cell shape</keyword>
<reference evidence="9 10" key="1">
    <citation type="journal article" date="2016" name="Nat. Commun.">
        <title>Thousands of microbial genomes shed light on interconnected biogeochemical processes in an aquifer system.</title>
        <authorList>
            <person name="Anantharaman K."/>
            <person name="Brown C.T."/>
            <person name="Hug L.A."/>
            <person name="Sharon I."/>
            <person name="Castelle C.J."/>
            <person name="Probst A.J."/>
            <person name="Thomas B.C."/>
            <person name="Singh A."/>
            <person name="Wilkins M.J."/>
            <person name="Karaoz U."/>
            <person name="Brodie E.L."/>
            <person name="Williams K.H."/>
            <person name="Hubbard S.S."/>
            <person name="Banfield J.F."/>
        </authorList>
    </citation>
    <scope>NUCLEOTIDE SEQUENCE [LARGE SCALE GENOMIC DNA]</scope>
</reference>
<dbReference type="PANTHER" id="PTHR34138:SF1">
    <property type="entry name" value="CELL SHAPE-DETERMINING PROTEIN MREC"/>
    <property type="match status" value="1"/>
</dbReference>
<comment type="caution">
    <text evidence="9">The sequence shown here is derived from an EMBL/GenBank/DDBJ whole genome shotgun (WGS) entry which is preliminary data.</text>
</comment>
<evidence type="ECO:0000256" key="5">
    <source>
        <dbReference type="PIRNR" id="PIRNR038471"/>
    </source>
</evidence>
<comment type="similarity">
    <text evidence="1 5">Belongs to the MreC family.</text>
</comment>
<comment type="function">
    <text evidence="5">Involved in formation and maintenance of cell shape.</text>
</comment>
<feature type="coiled-coil region" evidence="6">
    <location>
        <begin position="63"/>
        <end position="107"/>
    </location>
</feature>
<feature type="transmembrane region" description="Helical" evidence="7">
    <location>
        <begin position="12"/>
        <end position="31"/>
    </location>
</feature>
<dbReference type="PIRSF" id="PIRSF038471">
    <property type="entry name" value="MreC"/>
    <property type="match status" value="1"/>
</dbReference>
<evidence type="ECO:0000256" key="6">
    <source>
        <dbReference type="SAM" id="Coils"/>
    </source>
</evidence>
<dbReference type="InterPro" id="IPR055342">
    <property type="entry name" value="MreC_beta-barrel_core"/>
</dbReference>
<evidence type="ECO:0000313" key="10">
    <source>
        <dbReference type="Proteomes" id="UP000178367"/>
    </source>
</evidence>
<dbReference type="GO" id="GO:0008360">
    <property type="term" value="P:regulation of cell shape"/>
    <property type="evidence" value="ECO:0007669"/>
    <property type="project" value="UniProtKB-KW"/>
</dbReference>
<dbReference type="Gene3D" id="2.40.10.340">
    <property type="entry name" value="Rod shape-determining protein MreC, domain 1"/>
    <property type="match status" value="1"/>
</dbReference>
<evidence type="ECO:0000259" key="8">
    <source>
        <dbReference type="Pfam" id="PF04085"/>
    </source>
</evidence>
<dbReference type="Gene3D" id="2.40.10.350">
    <property type="entry name" value="Rod shape-determining protein MreC, domain 2"/>
    <property type="match status" value="1"/>
</dbReference>
<dbReference type="InterPro" id="IPR007221">
    <property type="entry name" value="MreC"/>
</dbReference>
<evidence type="ECO:0000256" key="3">
    <source>
        <dbReference type="ARBA" id="ARBA00022960"/>
    </source>
</evidence>
<dbReference type="Proteomes" id="UP000178367">
    <property type="component" value="Unassembled WGS sequence"/>
</dbReference>
<dbReference type="STRING" id="1797994.A2227_02795"/>
<keyword evidence="6" id="KW-0175">Coiled coil</keyword>
<protein>
    <recommendedName>
        <fullName evidence="2 5">Cell shape-determining protein MreC</fullName>
    </recommendedName>
    <alternativeName>
        <fullName evidence="4 5">Cell shape protein MreC</fullName>
    </alternativeName>
</protein>
<organism evidence="9 10">
    <name type="scientific">Candidatus Falkowbacteria bacterium RIFOXYA2_FULL_47_19</name>
    <dbReference type="NCBI Taxonomy" id="1797994"/>
    <lineage>
        <taxon>Bacteria</taxon>
        <taxon>Candidatus Falkowiibacteriota</taxon>
    </lineage>
</organism>
<dbReference type="NCBIfam" id="TIGR00219">
    <property type="entry name" value="mreC"/>
    <property type="match status" value="1"/>
</dbReference>
<dbReference type="Pfam" id="PF04085">
    <property type="entry name" value="MreC"/>
    <property type="match status" value="1"/>
</dbReference>
<keyword evidence="7" id="KW-1133">Transmembrane helix</keyword>
<evidence type="ECO:0000256" key="1">
    <source>
        <dbReference type="ARBA" id="ARBA00009369"/>
    </source>
</evidence>
<evidence type="ECO:0000313" key="9">
    <source>
        <dbReference type="EMBL" id="OGF26122.1"/>
    </source>
</evidence>
<accession>A0A1F5SHL8</accession>
<feature type="domain" description="Rod shape-determining protein MreC beta-barrel core" evidence="8">
    <location>
        <begin position="125"/>
        <end position="267"/>
    </location>
</feature>
<evidence type="ECO:0000256" key="2">
    <source>
        <dbReference type="ARBA" id="ARBA00013855"/>
    </source>
</evidence>
<evidence type="ECO:0000256" key="4">
    <source>
        <dbReference type="ARBA" id="ARBA00032089"/>
    </source>
</evidence>
<gene>
    <name evidence="9" type="ORF">A2227_02795</name>
</gene>
<dbReference type="AlphaFoldDB" id="A0A1F5SHL8"/>
<sequence>MLRIDKKRIIKYGAVIGLLVFLYTIGLFGPIEGFVAGSLDPLTEKLYSLSHGLRTAYNKQANKQNLAAEIVLLRERMNELTVENTRIKIIEEENKSLREHLGFLTQNEYKYVMANVISRGDIADMSGRTETIIIDKGLKDGIYSGLGVVSSEGIIVGRIVDAKDNISQVYLTNNGKCKLAAAVLSSGKTSGVVEGKLGLTIKMNFIPQNEEIKMEDIVITSGLEEMIPRGLVIGRVLEVIKESNEVWQTAVIEPMADPEDLIIVSVLLP</sequence>
<proteinExistence type="inferred from homology"/>
<dbReference type="GO" id="GO:0005886">
    <property type="term" value="C:plasma membrane"/>
    <property type="evidence" value="ECO:0007669"/>
    <property type="project" value="TreeGrafter"/>
</dbReference>
<keyword evidence="7" id="KW-0812">Transmembrane</keyword>
<evidence type="ECO:0000256" key="7">
    <source>
        <dbReference type="SAM" id="Phobius"/>
    </source>
</evidence>